<evidence type="ECO:0000313" key="8">
    <source>
        <dbReference type="EMBL" id="NNF05946.1"/>
    </source>
</evidence>
<evidence type="ECO:0000313" key="9">
    <source>
        <dbReference type="Proteomes" id="UP000547674"/>
    </source>
</evidence>
<dbReference type="PANTHER" id="PTHR11409">
    <property type="entry name" value="ADENOSINE DEAMINASE"/>
    <property type="match status" value="1"/>
</dbReference>
<evidence type="ECO:0000256" key="5">
    <source>
        <dbReference type="ARBA" id="ARBA00022801"/>
    </source>
</evidence>
<evidence type="ECO:0000256" key="4">
    <source>
        <dbReference type="ARBA" id="ARBA00022723"/>
    </source>
</evidence>
<proteinExistence type="inferred from homology"/>
<keyword evidence="4" id="KW-0479">Metal-binding</keyword>
<evidence type="ECO:0000256" key="2">
    <source>
        <dbReference type="ARBA" id="ARBA00006676"/>
    </source>
</evidence>
<dbReference type="EC" id="3.5.4.4" evidence="3"/>
<keyword evidence="5 8" id="KW-0378">Hydrolase</keyword>
<dbReference type="Gene3D" id="3.20.20.140">
    <property type="entry name" value="Metal-dependent hydrolases"/>
    <property type="match status" value="1"/>
</dbReference>
<dbReference type="Proteomes" id="UP000547674">
    <property type="component" value="Unassembled WGS sequence"/>
</dbReference>
<evidence type="ECO:0000256" key="3">
    <source>
        <dbReference type="ARBA" id="ARBA00012784"/>
    </source>
</evidence>
<comment type="cofactor">
    <cofactor evidence="1">
        <name>Zn(2+)</name>
        <dbReference type="ChEBI" id="CHEBI:29105"/>
    </cofactor>
</comment>
<accession>A0A7Y2H1G3</accession>
<dbReference type="InterPro" id="IPR006330">
    <property type="entry name" value="Ado/ade_deaminase"/>
</dbReference>
<dbReference type="InterPro" id="IPR032466">
    <property type="entry name" value="Metal_Hydrolase"/>
</dbReference>
<evidence type="ECO:0000259" key="7">
    <source>
        <dbReference type="Pfam" id="PF00962"/>
    </source>
</evidence>
<protein>
    <recommendedName>
        <fullName evidence="3">adenosine deaminase</fullName>
        <ecNumber evidence="3">3.5.4.4</ecNumber>
    </recommendedName>
</protein>
<dbReference type="Pfam" id="PF00962">
    <property type="entry name" value="A_deaminase"/>
    <property type="match status" value="1"/>
</dbReference>
<dbReference type="GO" id="GO:0043103">
    <property type="term" value="P:hypoxanthine salvage"/>
    <property type="evidence" value="ECO:0007669"/>
    <property type="project" value="TreeGrafter"/>
</dbReference>
<sequence length="345" mass="38618">MKNWTAQEKIDYLRSQGLAELHRHFDGAIRPETLWGLSQKYYSAIPGMKYEGFVNMLSWDREHDRTLLDYLDKFHVPLQYTQFYDNIQQISYEICEDAYRDGVRVFELRINPVIHRRAGLTNRQVLNAVRGGMKRAQDKFPDLQMGVTVIAIRGHGGNMAKILLREVVGEMAVFHDSPGVVGFDIAGAERPFPPILFQEAYALARKMGMRLTAHAGEDSGPENVWQAIDLLGVDRIGHGVSSAQDPELLKRLAKDKITLEVALSSNVQTGAVAAIKDHPLRKFLDAGVKVTLATDNPTVSATTLTQEYLLAIETFDLTQDEVDALIRNGREASFIESPPLPETVS</sequence>
<name>A0A7Y2H1G3_UNCEI</name>
<keyword evidence="6" id="KW-0862">Zinc</keyword>
<dbReference type="EMBL" id="JABDJR010000157">
    <property type="protein sequence ID" value="NNF05946.1"/>
    <property type="molecule type" value="Genomic_DNA"/>
</dbReference>
<dbReference type="NCBIfam" id="TIGR01430">
    <property type="entry name" value="aden_deam"/>
    <property type="match status" value="1"/>
</dbReference>
<evidence type="ECO:0000256" key="6">
    <source>
        <dbReference type="ARBA" id="ARBA00022833"/>
    </source>
</evidence>
<comment type="caution">
    <text evidence="8">The sequence shown here is derived from an EMBL/GenBank/DDBJ whole genome shotgun (WGS) entry which is preliminary data.</text>
</comment>
<dbReference type="AlphaFoldDB" id="A0A7Y2H1G3"/>
<reference evidence="8 9" key="1">
    <citation type="submission" date="2020-03" db="EMBL/GenBank/DDBJ databases">
        <title>Metabolic flexibility allows generalist bacteria to become dominant in a frequently disturbed ecosystem.</title>
        <authorList>
            <person name="Chen Y.-J."/>
            <person name="Leung P.M."/>
            <person name="Bay S.K."/>
            <person name="Hugenholtz P."/>
            <person name="Kessler A.J."/>
            <person name="Shelley G."/>
            <person name="Waite D.W."/>
            <person name="Cook P.L."/>
            <person name="Greening C."/>
        </authorList>
    </citation>
    <scope>NUCLEOTIDE SEQUENCE [LARGE SCALE GENOMIC DNA]</scope>
    <source>
        <strain evidence="8">SS_bin_28</strain>
    </source>
</reference>
<dbReference type="GO" id="GO:0046103">
    <property type="term" value="P:inosine biosynthetic process"/>
    <property type="evidence" value="ECO:0007669"/>
    <property type="project" value="TreeGrafter"/>
</dbReference>
<dbReference type="InterPro" id="IPR001365">
    <property type="entry name" value="A_deaminase_dom"/>
</dbReference>
<evidence type="ECO:0000256" key="1">
    <source>
        <dbReference type="ARBA" id="ARBA00001947"/>
    </source>
</evidence>
<dbReference type="GO" id="GO:0006154">
    <property type="term" value="P:adenosine catabolic process"/>
    <property type="evidence" value="ECO:0007669"/>
    <property type="project" value="TreeGrafter"/>
</dbReference>
<comment type="similarity">
    <text evidence="2">Belongs to the metallo-dependent hydrolases superfamily. Adenosine and AMP deaminases family.</text>
</comment>
<dbReference type="GO" id="GO:0005829">
    <property type="term" value="C:cytosol"/>
    <property type="evidence" value="ECO:0007669"/>
    <property type="project" value="TreeGrafter"/>
</dbReference>
<dbReference type="SUPFAM" id="SSF51556">
    <property type="entry name" value="Metallo-dependent hydrolases"/>
    <property type="match status" value="1"/>
</dbReference>
<feature type="domain" description="Adenosine deaminase" evidence="7">
    <location>
        <begin position="19"/>
        <end position="337"/>
    </location>
</feature>
<organism evidence="8 9">
    <name type="scientific">Eiseniibacteriota bacterium</name>
    <dbReference type="NCBI Taxonomy" id="2212470"/>
    <lineage>
        <taxon>Bacteria</taxon>
        <taxon>Candidatus Eiseniibacteriota</taxon>
    </lineage>
</organism>
<gene>
    <name evidence="8" type="primary">add</name>
    <name evidence="8" type="ORF">HKN21_04235</name>
</gene>
<dbReference type="PANTHER" id="PTHR11409:SF43">
    <property type="entry name" value="ADENOSINE DEAMINASE"/>
    <property type="match status" value="1"/>
</dbReference>
<dbReference type="GO" id="GO:0046872">
    <property type="term" value="F:metal ion binding"/>
    <property type="evidence" value="ECO:0007669"/>
    <property type="project" value="UniProtKB-KW"/>
</dbReference>
<dbReference type="GO" id="GO:0004000">
    <property type="term" value="F:adenosine deaminase activity"/>
    <property type="evidence" value="ECO:0007669"/>
    <property type="project" value="UniProtKB-ARBA"/>
</dbReference>